<organism evidence="2 3">
    <name type="scientific">Skermanella aerolata</name>
    <dbReference type="NCBI Taxonomy" id="393310"/>
    <lineage>
        <taxon>Bacteria</taxon>
        <taxon>Pseudomonadati</taxon>
        <taxon>Pseudomonadota</taxon>
        <taxon>Alphaproteobacteria</taxon>
        <taxon>Rhodospirillales</taxon>
        <taxon>Azospirillaceae</taxon>
        <taxon>Skermanella</taxon>
    </lineage>
</organism>
<evidence type="ECO:0000313" key="3">
    <source>
        <dbReference type="Proteomes" id="UP000321523"/>
    </source>
</evidence>
<protein>
    <recommendedName>
        <fullName evidence="4">3-oxoacyl-ACP synthase</fullName>
    </recommendedName>
</protein>
<evidence type="ECO:0008006" key="4">
    <source>
        <dbReference type="Google" id="ProtNLM"/>
    </source>
</evidence>
<name>A0A512E3V1_9PROT</name>
<dbReference type="RefSeq" id="WP_052832727.1">
    <property type="nucleotide sequence ID" value="NZ_BJYZ01000081.1"/>
</dbReference>
<keyword evidence="3" id="KW-1185">Reference proteome</keyword>
<evidence type="ECO:0000256" key="1">
    <source>
        <dbReference type="SAM" id="MobiDB-lite"/>
    </source>
</evidence>
<dbReference type="InterPro" id="IPR025528">
    <property type="entry name" value="BrnA_antitoxin"/>
</dbReference>
<feature type="region of interest" description="Disordered" evidence="1">
    <location>
        <begin position="1"/>
        <end position="25"/>
    </location>
</feature>
<evidence type="ECO:0000313" key="2">
    <source>
        <dbReference type="EMBL" id="GEO43397.1"/>
    </source>
</evidence>
<comment type="caution">
    <text evidence="2">The sequence shown here is derived from an EMBL/GenBank/DDBJ whole genome shotgun (WGS) entry which is preliminary data.</text>
</comment>
<sequence length="104" mass="11801">MMLKDKDITKRSLADPDHGGTDWKRLNSLTDADISASVDADDDVAPILDTSWFEAAAEQLPTKVQLTIRFDQDVVDFFKAQGPKYQTRMNAVLRAFMEHSQRSR</sequence>
<dbReference type="Proteomes" id="UP000321523">
    <property type="component" value="Unassembled WGS sequence"/>
</dbReference>
<gene>
    <name evidence="2" type="ORF">SAE02_75450</name>
</gene>
<dbReference type="EMBL" id="BJYZ01000081">
    <property type="protein sequence ID" value="GEO43397.1"/>
    <property type="molecule type" value="Genomic_DNA"/>
</dbReference>
<dbReference type="AlphaFoldDB" id="A0A512E3V1"/>
<proteinExistence type="predicted"/>
<reference evidence="2 3" key="1">
    <citation type="submission" date="2019-07" db="EMBL/GenBank/DDBJ databases">
        <title>Whole genome shotgun sequence of Skermanella aerolata NBRC 106429.</title>
        <authorList>
            <person name="Hosoyama A."/>
            <person name="Uohara A."/>
            <person name="Ohji S."/>
            <person name="Ichikawa N."/>
        </authorList>
    </citation>
    <scope>NUCLEOTIDE SEQUENCE [LARGE SCALE GENOMIC DNA]</scope>
    <source>
        <strain evidence="2 3">NBRC 106429</strain>
    </source>
</reference>
<accession>A0A512E3V1</accession>
<dbReference type="Pfam" id="PF14384">
    <property type="entry name" value="BrnA_antitoxin"/>
    <property type="match status" value="1"/>
</dbReference>